<proteinExistence type="predicted"/>
<keyword evidence="1" id="KW-0472">Membrane</keyword>
<keyword evidence="1" id="KW-1133">Transmembrane helix</keyword>
<dbReference type="AlphaFoldDB" id="A0A8C6A6R2"/>
<keyword evidence="3" id="KW-1185">Reference proteome</keyword>
<evidence type="ECO:0000313" key="2">
    <source>
        <dbReference type="Ensembl" id="ENSMMMP00000024492.1"/>
    </source>
</evidence>
<evidence type="ECO:0000256" key="1">
    <source>
        <dbReference type="SAM" id="Phobius"/>
    </source>
</evidence>
<dbReference type="Proteomes" id="UP000694407">
    <property type="component" value="Unplaced"/>
</dbReference>
<reference evidence="2" key="2">
    <citation type="submission" date="2025-09" db="UniProtKB">
        <authorList>
            <consortium name="Ensembl"/>
        </authorList>
    </citation>
    <scope>IDENTIFICATION</scope>
</reference>
<protein>
    <submittedName>
        <fullName evidence="2">Uncharacterized protein</fullName>
    </submittedName>
</protein>
<sequence>SYGEHFFHVLLIDCISFSEKCLFRSLAHLLIGLFVFSIFYVLYIYLEISSLSDVQVVKMCSHSVGSLFTSLIISFAEKKLFSLNPSHLLILDFNSCAIGTIAYTNILKLESHLGLYSVNKLKIQ</sequence>
<feature type="transmembrane region" description="Helical" evidence="1">
    <location>
        <begin position="26"/>
        <end position="44"/>
    </location>
</feature>
<dbReference type="GeneTree" id="ENSGT01030000238160"/>
<reference evidence="2" key="1">
    <citation type="submission" date="2025-08" db="UniProtKB">
        <authorList>
            <consortium name="Ensembl"/>
        </authorList>
    </citation>
    <scope>IDENTIFICATION</scope>
</reference>
<accession>A0A8C6A6R2</accession>
<name>A0A8C6A6R2_MARMA</name>
<keyword evidence="1" id="KW-0812">Transmembrane</keyword>
<organism evidence="2 3">
    <name type="scientific">Marmota marmota marmota</name>
    <name type="common">Alpine marmot</name>
    <dbReference type="NCBI Taxonomy" id="9994"/>
    <lineage>
        <taxon>Eukaryota</taxon>
        <taxon>Metazoa</taxon>
        <taxon>Chordata</taxon>
        <taxon>Craniata</taxon>
        <taxon>Vertebrata</taxon>
        <taxon>Euteleostomi</taxon>
        <taxon>Mammalia</taxon>
        <taxon>Eutheria</taxon>
        <taxon>Euarchontoglires</taxon>
        <taxon>Glires</taxon>
        <taxon>Rodentia</taxon>
        <taxon>Sciuromorpha</taxon>
        <taxon>Sciuridae</taxon>
        <taxon>Xerinae</taxon>
        <taxon>Marmotini</taxon>
        <taxon>Marmota</taxon>
    </lineage>
</organism>
<evidence type="ECO:0000313" key="3">
    <source>
        <dbReference type="Proteomes" id="UP000694407"/>
    </source>
</evidence>
<dbReference type="Ensembl" id="ENSMMMT00000027727.1">
    <property type="protein sequence ID" value="ENSMMMP00000024492.1"/>
    <property type="gene ID" value="ENSMMMG00000021434.1"/>
</dbReference>